<feature type="non-terminal residue" evidence="2">
    <location>
        <position position="1"/>
    </location>
</feature>
<name>A0ABN7V1Y9_GIGMA</name>
<sequence>FAILSHENTKVFLSHSGVGRFYKSAYTATSMLILPIAYDQDGSTERLELVGIALKLSNLDLIVDDVILKSYNINEQKF</sequence>
<reference evidence="2 3" key="1">
    <citation type="submission" date="2021-06" db="EMBL/GenBank/DDBJ databases">
        <authorList>
            <person name="Kallberg Y."/>
            <person name="Tangrot J."/>
            <person name="Rosling A."/>
        </authorList>
    </citation>
    <scope>NUCLEOTIDE SEQUENCE [LARGE SCALE GENOMIC DNA]</scope>
    <source>
        <strain evidence="2 3">120-4 pot B 10/14</strain>
    </source>
</reference>
<dbReference type="Gene3D" id="3.40.50.2000">
    <property type="entry name" value="Glycogen Phosphorylase B"/>
    <property type="match status" value="1"/>
</dbReference>
<dbReference type="InterPro" id="IPR002213">
    <property type="entry name" value="UDP_glucos_trans"/>
</dbReference>
<organism evidence="2 3">
    <name type="scientific">Gigaspora margarita</name>
    <dbReference type="NCBI Taxonomy" id="4874"/>
    <lineage>
        <taxon>Eukaryota</taxon>
        <taxon>Fungi</taxon>
        <taxon>Fungi incertae sedis</taxon>
        <taxon>Mucoromycota</taxon>
        <taxon>Glomeromycotina</taxon>
        <taxon>Glomeromycetes</taxon>
        <taxon>Diversisporales</taxon>
        <taxon>Gigasporaceae</taxon>
        <taxon>Gigaspora</taxon>
    </lineage>
</organism>
<dbReference type="EMBL" id="CAJVQB010008508">
    <property type="protein sequence ID" value="CAG8719731.1"/>
    <property type="molecule type" value="Genomic_DNA"/>
</dbReference>
<keyword evidence="3" id="KW-1185">Reference proteome</keyword>
<dbReference type="SUPFAM" id="SSF53756">
    <property type="entry name" value="UDP-Glycosyltransferase/glycogen phosphorylase"/>
    <property type="match status" value="1"/>
</dbReference>
<comment type="caution">
    <text evidence="2">The sequence shown here is derived from an EMBL/GenBank/DDBJ whole genome shotgun (WGS) entry which is preliminary data.</text>
</comment>
<dbReference type="Proteomes" id="UP000789901">
    <property type="component" value="Unassembled WGS sequence"/>
</dbReference>
<proteinExistence type="predicted"/>
<accession>A0ABN7V1Y9</accession>
<protein>
    <submittedName>
        <fullName evidence="2">27947_t:CDS:1</fullName>
    </submittedName>
</protein>
<gene>
    <name evidence="2" type="ORF">GMARGA_LOCUS13417</name>
</gene>
<evidence type="ECO:0000313" key="2">
    <source>
        <dbReference type="EMBL" id="CAG8719731.1"/>
    </source>
</evidence>
<evidence type="ECO:0000256" key="1">
    <source>
        <dbReference type="ARBA" id="ARBA00022679"/>
    </source>
</evidence>
<keyword evidence="1" id="KW-0808">Transferase</keyword>
<dbReference type="Pfam" id="PF00201">
    <property type="entry name" value="UDPGT"/>
    <property type="match status" value="1"/>
</dbReference>
<evidence type="ECO:0000313" key="3">
    <source>
        <dbReference type="Proteomes" id="UP000789901"/>
    </source>
</evidence>